<reference evidence="3 4" key="1">
    <citation type="journal article" date="2016" name="Nat. Commun.">
        <title>Thousands of microbial genomes shed light on interconnected biogeochemical processes in an aquifer system.</title>
        <authorList>
            <person name="Anantharaman K."/>
            <person name="Brown C.T."/>
            <person name="Hug L.A."/>
            <person name="Sharon I."/>
            <person name="Castelle C.J."/>
            <person name="Probst A.J."/>
            <person name="Thomas B.C."/>
            <person name="Singh A."/>
            <person name="Wilkins M.J."/>
            <person name="Karaoz U."/>
            <person name="Brodie E.L."/>
            <person name="Williams K.H."/>
            <person name="Hubbard S.S."/>
            <person name="Banfield J.F."/>
        </authorList>
    </citation>
    <scope>NUCLEOTIDE SEQUENCE [LARGE SCALE GENOMIC DNA]</scope>
</reference>
<evidence type="ECO:0000313" key="3">
    <source>
        <dbReference type="EMBL" id="OGD78340.1"/>
    </source>
</evidence>
<evidence type="ECO:0000259" key="2">
    <source>
        <dbReference type="Pfam" id="PF24481"/>
    </source>
</evidence>
<dbReference type="InterPro" id="IPR056003">
    <property type="entry name" value="CT398_CC_hairpin"/>
</dbReference>
<evidence type="ECO:0000256" key="1">
    <source>
        <dbReference type="SAM" id="Coils"/>
    </source>
</evidence>
<feature type="coiled-coil region" evidence="1">
    <location>
        <begin position="37"/>
        <end position="85"/>
    </location>
</feature>
<sequence>MDKAEEDLTRAQLWALELYQRQLLHTTRRLGELPEEESSLQRRLEESEKGLGALETELKTKQLEQKRLEMEADGVKERRTRHQQQLLTAKDNREYKTLLEEIEQEAGRQGAVEDRILELMEDIEELLPRVREARAGRERTVSETQSALAALAAEGENLKAHRAELEKDRTALVERLNTVGRRIFDKLSAQPHICALVDGAICASCRMEVPTQTQSEIRGGSLKNCESCSAVLFTEEQASLARTLARNLGFTPDDGRG</sequence>
<protein>
    <recommendedName>
        <fullName evidence="2">CT398-like coiled coil hairpin domain-containing protein</fullName>
    </recommendedName>
</protein>
<dbReference type="AlphaFoldDB" id="A0A1F5FFC9"/>
<feature type="domain" description="CT398-like coiled coil hairpin" evidence="2">
    <location>
        <begin position="21"/>
        <end position="187"/>
    </location>
</feature>
<name>A0A1F5FFC9_9BACT</name>
<dbReference type="Proteomes" id="UP000177187">
    <property type="component" value="Unassembled WGS sequence"/>
</dbReference>
<gene>
    <name evidence="3" type="ORF">A2Y64_04225</name>
</gene>
<organism evidence="3 4">
    <name type="scientific">Candidatus Coatesbacteria bacterium RBG_13_66_14</name>
    <dbReference type="NCBI Taxonomy" id="1817816"/>
    <lineage>
        <taxon>Bacteria</taxon>
        <taxon>Candidatus Coatesiibacteriota</taxon>
    </lineage>
</organism>
<dbReference type="Pfam" id="PF24481">
    <property type="entry name" value="CT398_CC"/>
    <property type="match status" value="1"/>
</dbReference>
<proteinExistence type="predicted"/>
<dbReference type="EMBL" id="MFAF01000040">
    <property type="protein sequence ID" value="OGD78340.1"/>
    <property type="molecule type" value="Genomic_DNA"/>
</dbReference>
<evidence type="ECO:0000313" key="4">
    <source>
        <dbReference type="Proteomes" id="UP000177187"/>
    </source>
</evidence>
<dbReference type="STRING" id="1817816.A2Y64_04225"/>
<keyword evidence="1" id="KW-0175">Coiled coil</keyword>
<comment type="caution">
    <text evidence="3">The sequence shown here is derived from an EMBL/GenBank/DDBJ whole genome shotgun (WGS) entry which is preliminary data.</text>
</comment>
<dbReference type="Gene3D" id="1.10.287.1490">
    <property type="match status" value="1"/>
</dbReference>
<accession>A0A1F5FFC9</accession>